<reference evidence="2" key="1">
    <citation type="submission" date="2022-05" db="EMBL/GenBank/DDBJ databases">
        <authorList>
            <person name="Tuo L."/>
        </authorList>
    </citation>
    <scope>NUCLEOTIDE SEQUENCE</scope>
    <source>
        <strain evidence="2">BSK12Z-4</strain>
    </source>
</reference>
<dbReference type="EMBL" id="JAMOIL010000001">
    <property type="protein sequence ID" value="MCM0618919.1"/>
    <property type="molecule type" value="Genomic_DNA"/>
</dbReference>
<evidence type="ECO:0000313" key="2">
    <source>
        <dbReference type="EMBL" id="MCM0618919.1"/>
    </source>
</evidence>
<dbReference type="PANTHER" id="PTHR39203">
    <property type="entry name" value="CYTOPLASMIC PROTEIN-RELATED"/>
    <property type="match status" value="1"/>
</dbReference>
<dbReference type="InterPro" id="IPR007374">
    <property type="entry name" value="ASCH_domain"/>
</dbReference>
<name>A0A9X2D4K4_9ACTN</name>
<evidence type="ECO:0000259" key="1">
    <source>
        <dbReference type="SMART" id="SM01022"/>
    </source>
</evidence>
<dbReference type="Proteomes" id="UP001139485">
    <property type="component" value="Unassembled WGS sequence"/>
</dbReference>
<protein>
    <recommendedName>
        <fullName evidence="1">ASCH domain-containing protein</fullName>
    </recommendedName>
</protein>
<sequence>MTDDAAGPDDALLQAFWDVARVHARLGSTVPNYLGPSTLEMLRPPCWSFGDDEEARVHTAEVVGGLVTAGTSLLSDHEPDDLPQPGSLSVLLDHEMRPVALLATDDVQVVALADVPDAHVAAEMPGEASREEWLAARRADLVEHPDDLRPETEVVLESFRVVHRAD</sequence>
<organism evidence="2 3">
    <name type="scientific">Nocardioides bruguierae</name>
    <dbReference type="NCBI Taxonomy" id="2945102"/>
    <lineage>
        <taxon>Bacteria</taxon>
        <taxon>Bacillati</taxon>
        <taxon>Actinomycetota</taxon>
        <taxon>Actinomycetes</taxon>
        <taxon>Propionibacteriales</taxon>
        <taxon>Nocardioidaceae</taxon>
        <taxon>Nocardioides</taxon>
    </lineage>
</organism>
<dbReference type="PANTHER" id="PTHR39203:SF1">
    <property type="entry name" value="CYTOPLASMIC PROTEIN"/>
    <property type="match status" value="1"/>
</dbReference>
<dbReference type="Pfam" id="PF04266">
    <property type="entry name" value="ASCH"/>
    <property type="match status" value="1"/>
</dbReference>
<dbReference type="InterPro" id="IPR015947">
    <property type="entry name" value="PUA-like_sf"/>
</dbReference>
<feature type="domain" description="ASCH" evidence="1">
    <location>
        <begin position="47"/>
        <end position="163"/>
    </location>
</feature>
<accession>A0A9X2D4K4</accession>
<dbReference type="RefSeq" id="WP_250825858.1">
    <property type="nucleotide sequence ID" value="NZ_JAMOIL010000001.1"/>
</dbReference>
<dbReference type="Gene3D" id="3.10.400.10">
    <property type="entry name" value="Sulfate adenylyltransferase"/>
    <property type="match status" value="1"/>
</dbReference>
<proteinExistence type="predicted"/>
<gene>
    <name evidence="2" type="ORF">M8330_01255</name>
</gene>
<dbReference type="SMART" id="SM01022">
    <property type="entry name" value="ASCH"/>
    <property type="match status" value="1"/>
</dbReference>
<dbReference type="SUPFAM" id="SSF88697">
    <property type="entry name" value="PUA domain-like"/>
    <property type="match status" value="1"/>
</dbReference>
<keyword evidence="3" id="KW-1185">Reference proteome</keyword>
<evidence type="ECO:0000313" key="3">
    <source>
        <dbReference type="Proteomes" id="UP001139485"/>
    </source>
</evidence>
<comment type="caution">
    <text evidence="2">The sequence shown here is derived from an EMBL/GenBank/DDBJ whole genome shotgun (WGS) entry which is preliminary data.</text>
</comment>
<dbReference type="AlphaFoldDB" id="A0A9X2D4K4"/>
<dbReference type="InterPro" id="IPR009326">
    <property type="entry name" value="DUF984"/>
</dbReference>